<dbReference type="AlphaFoldDB" id="A0A2X4NBR1"/>
<dbReference type="Proteomes" id="UP000425411">
    <property type="component" value="Chromosome"/>
</dbReference>
<gene>
    <name evidence="1" type="ORF">FOC49_06910</name>
</gene>
<evidence type="ECO:0000313" key="2">
    <source>
        <dbReference type="Proteomes" id="UP000425411"/>
    </source>
</evidence>
<dbReference type="RefSeq" id="WP_004632305.1">
    <property type="nucleotide sequence ID" value="NZ_CAJPMP010000077.1"/>
</dbReference>
<sequence>MTFIIFAVPIIVIIFLVIFITVFASDSKKYHKNLDNSKQMELERAREAALRAVEEMRRIKESMDTGYETNKKVPMQQEVTSSVYSKLSEMKPSRELIQQKAQARKNIVSVENRTNKNTINEYQKYYNDNYNKGRSKFNQQRNFRQQTFEQNNIPRLEFSRENLVRGLIAKEYLNRKQGGKV</sequence>
<organism evidence="1 2">
    <name type="scientific">Gemella morbillorum</name>
    <dbReference type="NCBI Taxonomy" id="29391"/>
    <lineage>
        <taxon>Bacteria</taxon>
        <taxon>Bacillati</taxon>
        <taxon>Bacillota</taxon>
        <taxon>Bacilli</taxon>
        <taxon>Bacillales</taxon>
        <taxon>Gemellaceae</taxon>
        <taxon>Gemella</taxon>
    </lineage>
</organism>
<dbReference type="OrthoDB" id="2991746at2"/>
<name>A0A2X4NBR1_9BACL</name>
<dbReference type="EMBL" id="CP046314">
    <property type="protein sequence ID" value="QGS09629.1"/>
    <property type="molecule type" value="Genomic_DNA"/>
</dbReference>
<accession>A0A2X4NBR1</accession>
<dbReference type="GeneID" id="93207285"/>
<keyword evidence="2" id="KW-1185">Reference proteome</keyword>
<proteinExistence type="predicted"/>
<evidence type="ECO:0000313" key="1">
    <source>
        <dbReference type="EMBL" id="QGS09629.1"/>
    </source>
</evidence>
<reference evidence="1 2" key="1">
    <citation type="submission" date="2019-11" db="EMBL/GenBank/DDBJ databases">
        <title>FDA dAtabase for Regulatory Grade micrObial Sequences (FDA-ARGOS): Supporting development and validation of Infectious Disease Dx tests.</title>
        <authorList>
            <person name="Turner S."/>
            <person name="Byrd R."/>
            <person name="Tallon L."/>
            <person name="Sadzewicz L."/>
            <person name="Vavikolanu K."/>
            <person name="Mehta A."/>
            <person name="Aluvathingal J."/>
            <person name="Nadendla S."/>
            <person name="Myers T."/>
            <person name="Yan Y."/>
            <person name="Sichtig H."/>
        </authorList>
    </citation>
    <scope>NUCLEOTIDE SEQUENCE [LARGE SCALE GENOMIC DNA]</scope>
    <source>
        <strain evidence="1 2">FDAARGOS_741</strain>
    </source>
</reference>
<protein>
    <submittedName>
        <fullName evidence="1">Crotonobetainyl-CoA--carnitine CoA-transferase</fullName>
    </submittedName>
</protein>